<feature type="compositionally biased region" description="Basic and acidic residues" evidence="1">
    <location>
        <begin position="1"/>
        <end position="26"/>
    </location>
</feature>
<feature type="region of interest" description="Disordered" evidence="1">
    <location>
        <begin position="1"/>
        <end position="44"/>
    </location>
</feature>
<name>A0A699TP65_TANCI</name>
<comment type="caution">
    <text evidence="2">The sequence shown here is derived from an EMBL/GenBank/DDBJ whole genome shotgun (WGS) entry which is preliminary data.</text>
</comment>
<gene>
    <name evidence="2" type="ORF">Tci_883856</name>
    <name evidence="3" type="ORF">Tci_914472</name>
</gene>
<evidence type="ECO:0000313" key="2">
    <source>
        <dbReference type="EMBL" id="GFD11887.1"/>
    </source>
</evidence>
<proteinExistence type="predicted"/>
<reference evidence="2" key="1">
    <citation type="journal article" date="2019" name="Sci. Rep.">
        <title>Draft genome of Tanacetum cinerariifolium, the natural source of mosquito coil.</title>
        <authorList>
            <person name="Yamashiro T."/>
            <person name="Shiraishi A."/>
            <person name="Satake H."/>
            <person name="Nakayama K."/>
        </authorList>
    </citation>
    <scope>NUCLEOTIDE SEQUENCE</scope>
</reference>
<dbReference type="EMBL" id="BKCJ011261946">
    <property type="protein sequence ID" value="GFD11887.1"/>
    <property type="molecule type" value="Genomic_DNA"/>
</dbReference>
<sequence length="44" mass="4897">RPKRHSDSELQADIKETAATTEREVSSRMTVSPPPPSPTTVLRH</sequence>
<feature type="non-terminal residue" evidence="2">
    <location>
        <position position="1"/>
    </location>
</feature>
<evidence type="ECO:0000256" key="1">
    <source>
        <dbReference type="SAM" id="MobiDB-lite"/>
    </source>
</evidence>
<dbReference type="EMBL" id="BKCJ011575691">
    <property type="protein sequence ID" value="GFD42503.1"/>
    <property type="molecule type" value="Genomic_DNA"/>
</dbReference>
<accession>A0A699TP65</accession>
<protein>
    <submittedName>
        <fullName evidence="2">Uncharacterized protein</fullName>
    </submittedName>
</protein>
<organism evidence="2">
    <name type="scientific">Tanacetum cinerariifolium</name>
    <name type="common">Dalmatian daisy</name>
    <name type="synonym">Chrysanthemum cinerariifolium</name>
    <dbReference type="NCBI Taxonomy" id="118510"/>
    <lineage>
        <taxon>Eukaryota</taxon>
        <taxon>Viridiplantae</taxon>
        <taxon>Streptophyta</taxon>
        <taxon>Embryophyta</taxon>
        <taxon>Tracheophyta</taxon>
        <taxon>Spermatophyta</taxon>
        <taxon>Magnoliopsida</taxon>
        <taxon>eudicotyledons</taxon>
        <taxon>Gunneridae</taxon>
        <taxon>Pentapetalae</taxon>
        <taxon>asterids</taxon>
        <taxon>campanulids</taxon>
        <taxon>Asterales</taxon>
        <taxon>Asteraceae</taxon>
        <taxon>Asteroideae</taxon>
        <taxon>Anthemideae</taxon>
        <taxon>Anthemidinae</taxon>
        <taxon>Tanacetum</taxon>
    </lineage>
</organism>
<evidence type="ECO:0000313" key="3">
    <source>
        <dbReference type="EMBL" id="GFD42503.1"/>
    </source>
</evidence>
<dbReference type="AlphaFoldDB" id="A0A699TP65"/>